<organism evidence="2 3">
    <name type="scientific">Liparis tanakae</name>
    <name type="common">Tanaka's snailfish</name>
    <dbReference type="NCBI Taxonomy" id="230148"/>
    <lineage>
        <taxon>Eukaryota</taxon>
        <taxon>Metazoa</taxon>
        <taxon>Chordata</taxon>
        <taxon>Craniata</taxon>
        <taxon>Vertebrata</taxon>
        <taxon>Euteleostomi</taxon>
        <taxon>Actinopterygii</taxon>
        <taxon>Neopterygii</taxon>
        <taxon>Teleostei</taxon>
        <taxon>Neoteleostei</taxon>
        <taxon>Acanthomorphata</taxon>
        <taxon>Eupercaria</taxon>
        <taxon>Perciformes</taxon>
        <taxon>Cottioidei</taxon>
        <taxon>Cottales</taxon>
        <taxon>Liparidae</taxon>
        <taxon>Liparis</taxon>
    </lineage>
</organism>
<dbReference type="AlphaFoldDB" id="A0A4Z2H256"/>
<evidence type="ECO:0000256" key="1">
    <source>
        <dbReference type="SAM" id="MobiDB-lite"/>
    </source>
</evidence>
<reference evidence="2 3" key="1">
    <citation type="submission" date="2019-03" db="EMBL/GenBank/DDBJ databases">
        <title>First draft genome of Liparis tanakae, snailfish: a comprehensive survey of snailfish specific genes.</title>
        <authorList>
            <person name="Kim W."/>
            <person name="Song I."/>
            <person name="Jeong J.-H."/>
            <person name="Kim D."/>
            <person name="Kim S."/>
            <person name="Ryu S."/>
            <person name="Song J.Y."/>
            <person name="Lee S.K."/>
        </authorList>
    </citation>
    <scope>NUCLEOTIDE SEQUENCE [LARGE SCALE GENOMIC DNA]</scope>
    <source>
        <tissue evidence="2">Muscle</tissue>
    </source>
</reference>
<evidence type="ECO:0000313" key="3">
    <source>
        <dbReference type="Proteomes" id="UP000314294"/>
    </source>
</evidence>
<dbReference type="EMBL" id="SRLO01000346">
    <property type="protein sequence ID" value="TNN59866.1"/>
    <property type="molecule type" value="Genomic_DNA"/>
</dbReference>
<protein>
    <submittedName>
        <fullName evidence="2">Uncharacterized protein</fullName>
    </submittedName>
</protein>
<comment type="caution">
    <text evidence="2">The sequence shown here is derived from an EMBL/GenBank/DDBJ whole genome shotgun (WGS) entry which is preliminary data.</text>
</comment>
<keyword evidence="3" id="KW-1185">Reference proteome</keyword>
<accession>A0A4Z2H256</accession>
<feature type="compositionally biased region" description="Basic and acidic residues" evidence="1">
    <location>
        <begin position="1"/>
        <end position="31"/>
    </location>
</feature>
<name>A0A4Z2H256_9TELE</name>
<gene>
    <name evidence="2" type="ORF">EYF80_029915</name>
</gene>
<sequence>MTKDCPDQNVSAEEHNNVEDIEPEWRGDGLRDPVCQANNYSGDEESDHNSNHQLGLVVIIRLALTSDSQLKDIFSAEEPHLHLTLIAARVSVRDLGVSRGIDLQSEIHGLAGLLDDASRGA</sequence>
<feature type="region of interest" description="Disordered" evidence="1">
    <location>
        <begin position="1"/>
        <end position="50"/>
    </location>
</feature>
<dbReference type="Proteomes" id="UP000314294">
    <property type="component" value="Unassembled WGS sequence"/>
</dbReference>
<proteinExistence type="predicted"/>
<evidence type="ECO:0000313" key="2">
    <source>
        <dbReference type="EMBL" id="TNN59866.1"/>
    </source>
</evidence>